<organism evidence="2">
    <name type="scientific">Veillonella ratti</name>
    <dbReference type="NCBI Taxonomy" id="103892"/>
    <lineage>
        <taxon>Bacteria</taxon>
        <taxon>Bacillati</taxon>
        <taxon>Bacillota</taxon>
        <taxon>Negativicutes</taxon>
        <taxon>Veillonellales</taxon>
        <taxon>Veillonellaceae</taxon>
        <taxon>Veillonella</taxon>
    </lineage>
</organism>
<feature type="compositionally biased region" description="Polar residues" evidence="1">
    <location>
        <begin position="1"/>
        <end position="16"/>
    </location>
</feature>
<dbReference type="InterPro" id="IPR004590">
    <property type="entry name" value="ssDNA_annealing_RecT"/>
</dbReference>
<dbReference type="Pfam" id="PF03837">
    <property type="entry name" value="RecT"/>
    <property type="match status" value="1"/>
</dbReference>
<proteinExistence type="predicted"/>
<reference evidence="2" key="1">
    <citation type="submission" date="2019-11" db="EMBL/GenBank/DDBJ databases">
        <authorList>
            <person name="Feng L."/>
        </authorList>
    </citation>
    <scope>NUCLEOTIDE SEQUENCE</scope>
    <source>
        <strain evidence="2">VrattiLFYP33</strain>
    </source>
</reference>
<dbReference type="RefSeq" id="WP_156704468.1">
    <property type="nucleotide sequence ID" value="NZ_CACRUX010000033.1"/>
</dbReference>
<evidence type="ECO:0000256" key="1">
    <source>
        <dbReference type="SAM" id="MobiDB-lite"/>
    </source>
</evidence>
<dbReference type="GO" id="GO:0003677">
    <property type="term" value="F:DNA binding"/>
    <property type="evidence" value="ECO:0007669"/>
    <property type="project" value="InterPro"/>
</dbReference>
<dbReference type="AlphaFoldDB" id="A0A6N3AQZ6"/>
<name>A0A6N3AQZ6_9FIRM</name>
<gene>
    <name evidence="2" type="ORF">VRLFYP33_00820</name>
</gene>
<sequence length="291" mass="32075">MASTSGITLKNNSLKPSTKEPVTLSSMLASEDVKKRFNELLGKKSPGFITSLLSVANNNKLLAKADPKTIVAAGAMAAALDLPINQNLGYAYIVPYGGEAQFQMGYKGYIQLAMRTGQYKTINACEVYEGEIVNENRFTGEFEFGDRTGDEIIGYMAYFKLINGFEKYIFMNMKDMQAHARKYSKNYKGGTDKWGIADFHSMAIKTVLKRLISKYGILSIEMQAGLTTAMETDGGIIKDNDGRLEADFDTIEVEGTYVHSETGEVIEDAYASNELTEEEKAAIIAAEQEES</sequence>
<accession>A0A6N3AQZ6</accession>
<protein>
    <submittedName>
        <fullName evidence="2">Recombination and repair protein RecT</fullName>
    </submittedName>
</protein>
<dbReference type="GO" id="GO:0006259">
    <property type="term" value="P:DNA metabolic process"/>
    <property type="evidence" value="ECO:0007669"/>
    <property type="project" value="InterPro"/>
</dbReference>
<dbReference type="NCBIfam" id="TIGR00616">
    <property type="entry name" value="rect"/>
    <property type="match status" value="1"/>
</dbReference>
<evidence type="ECO:0000313" key="2">
    <source>
        <dbReference type="EMBL" id="VYT93293.1"/>
    </source>
</evidence>
<dbReference type="EMBL" id="CACRUX010000033">
    <property type="protein sequence ID" value="VYT93293.1"/>
    <property type="molecule type" value="Genomic_DNA"/>
</dbReference>
<dbReference type="InterPro" id="IPR018330">
    <property type="entry name" value="RecT_fam"/>
</dbReference>
<feature type="region of interest" description="Disordered" evidence="1">
    <location>
        <begin position="1"/>
        <end position="20"/>
    </location>
</feature>